<dbReference type="AlphaFoldDB" id="A0A2K2F9A2"/>
<gene>
    <name evidence="9" type="ORF">CDQ84_15425</name>
</gene>
<dbReference type="OrthoDB" id="157184at2"/>
<dbReference type="GO" id="GO:0055085">
    <property type="term" value="P:transmembrane transport"/>
    <property type="evidence" value="ECO:0007669"/>
    <property type="project" value="InterPro"/>
</dbReference>
<dbReference type="EMBL" id="NIOJ01000050">
    <property type="protein sequence ID" value="PNT96369.1"/>
    <property type="molecule type" value="Genomic_DNA"/>
</dbReference>
<dbReference type="InterPro" id="IPR035906">
    <property type="entry name" value="MetI-like_sf"/>
</dbReference>
<feature type="transmembrane region" description="Helical" evidence="7">
    <location>
        <begin position="106"/>
        <end position="128"/>
    </location>
</feature>
<dbReference type="Gene3D" id="1.10.3720.10">
    <property type="entry name" value="MetI-like"/>
    <property type="match status" value="1"/>
</dbReference>
<proteinExistence type="predicted"/>
<evidence type="ECO:0000313" key="10">
    <source>
        <dbReference type="Proteomes" id="UP000236151"/>
    </source>
</evidence>
<feature type="transmembrane region" description="Helical" evidence="7">
    <location>
        <begin position="7"/>
        <end position="28"/>
    </location>
</feature>
<dbReference type="GO" id="GO:0005886">
    <property type="term" value="C:plasma membrane"/>
    <property type="evidence" value="ECO:0007669"/>
    <property type="project" value="UniProtKB-SubCell"/>
</dbReference>
<comment type="subcellular location">
    <subcellularLocation>
        <location evidence="1">Cell membrane</location>
        <topology evidence="1">Multi-pass membrane protein</topology>
    </subcellularLocation>
</comment>
<dbReference type="PROSITE" id="PS50928">
    <property type="entry name" value="ABC_TM1"/>
    <property type="match status" value="1"/>
</dbReference>
<dbReference type="PANTHER" id="PTHR43744">
    <property type="entry name" value="ABC TRANSPORTER PERMEASE PROTEIN MG189-RELATED-RELATED"/>
    <property type="match status" value="1"/>
</dbReference>
<evidence type="ECO:0000256" key="1">
    <source>
        <dbReference type="ARBA" id="ARBA00004651"/>
    </source>
</evidence>
<dbReference type="KEGG" id="cthd:CDO33_10225"/>
<feature type="transmembrane region" description="Helical" evidence="7">
    <location>
        <begin position="140"/>
        <end position="158"/>
    </location>
</feature>
<keyword evidence="3" id="KW-1003">Cell membrane</keyword>
<feature type="transmembrane region" description="Helical" evidence="7">
    <location>
        <begin position="179"/>
        <end position="201"/>
    </location>
</feature>
<evidence type="ECO:0000256" key="4">
    <source>
        <dbReference type="ARBA" id="ARBA00022692"/>
    </source>
</evidence>
<evidence type="ECO:0000256" key="3">
    <source>
        <dbReference type="ARBA" id="ARBA00022475"/>
    </source>
</evidence>
<evidence type="ECO:0000256" key="6">
    <source>
        <dbReference type="ARBA" id="ARBA00023136"/>
    </source>
</evidence>
<name>A0A2K2F9A2_9CLOT</name>
<organism evidence="9 10">
    <name type="scientific">Clostridium thermosuccinogenes</name>
    <dbReference type="NCBI Taxonomy" id="84032"/>
    <lineage>
        <taxon>Bacteria</taxon>
        <taxon>Bacillati</taxon>
        <taxon>Bacillota</taxon>
        <taxon>Clostridia</taxon>
        <taxon>Eubacteriales</taxon>
        <taxon>Clostridiaceae</taxon>
        <taxon>Clostridium</taxon>
    </lineage>
</organism>
<evidence type="ECO:0000259" key="8">
    <source>
        <dbReference type="PROSITE" id="PS50928"/>
    </source>
</evidence>
<dbReference type="PANTHER" id="PTHR43744:SF9">
    <property type="entry name" value="POLYGALACTURONAN_RHAMNOGALACTURONAN TRANSPORT SYSTEM PERMEASE PROTEIN YTCP"/>
    <property type="match status" value="1"/>
</dbReference>
<accession>A0A2K2F9A2</accession>
<dbReference type="SUPFAM" id="SSF161098">
    <property type="entry name" value="MetI-like"/>
    <property type="match status" value="1"/>
</dbReference>
<evidence type="ECO:0000313" key="9">
    <source>
        <dbReference type="EMBL" id="PNT96369.1"/>
    </source>
</evidence>
<feature type="transmembrane region" description="Helical" evidence="7">
    <location>
        <begin position="75"/>
        <end position="94"/>
    </location>
</feature>
<dbReference type="CDD" id="cd06261">
    <property type="entry name" value="TM_PBP2"/>
    <property type="match status" value="1"/>
</dbReference>
<keyword evidence="10" id="KW-1185">Reference proteome</keyword>
<keyword evidence="4 7" id="KW-0812">Transmembrane</keyword>
<comment type="caution">
    <text evidence="9">The sequence shown here is derived from an EMBL/GenBank/DDBJ whole genome shotgun (WGS) entry which is preliminary data.</text>
</comment>
<sequence>MEEKFGLFDIIIYILMGLVLIAVLYPILHVVAVSFSSASYIVQGKVGVLPKGFSLDAYKHIFKSSQVPRAYGNTILYTTVGTMINILMTAIMAYPLSKSQLIGRTIIMKLIIFTMFFSGGTIPTYLVVKSLKLINTMWSLVLPNAIWTMELLILISFYRTLPISLYESAVLDGASEYRVLFQIFLPLSKASLASIGLFYFMGHWNSYFLPLIYLNDSKKYPLQLILKDMLLDDSSNISSTVANSKITSEAVKNATIFITMIPVLLVYPFAQKYFVKGVMIGSIKG</sequence>
<reference evidence="9 10" key="1">
    <citation type="submission" date="2017-06" db="EMBL/GenBank/DDBJ databases">
        <title>Investigating the central metabolism of Clostridium thermosuccinogenes.</title>
        <authorList>
            <person name="Koendjbiharie J.G."/>
            <person name="van Kranenburg R."/>
        </authorList>
    </citation>
    <scope>NUCLEOTIDE SEQUENCE [LARGE SCALE GENOMIC DNA]</scope>
    <source>
        <strain evidence="9 10">DSM 5806</strain>
    </source>
</reference>
<protein>
    <submittedName>
        <fullName evidence="9">Sugar ABC transporter permease</fullName>
    </submittedName>
</protein>
<evidence type="ECO:0000256" key="5">
    <source>
        <dbReference type="ARBA" id="ARBA00022989"/>
    </source>
</evidence>
<feature type="transmembrane region" description="Helical" evidence="7">
    <location>
        <begin position="250"/>
        <end position="270"/>
    </location>
</feature>
<feature type="domain" description="ABC transmembrane type-1" evidence="8">
    <location>
        <begin position="71"/>
        <end position="270"/>
    </location>
</feature>
<evidence type="ECO:0000256" key="2">
    <source>
        <dbReference type="ARBA" id="ARBA00022448"/>
    </source>
</evidence>
<dbReference type="InterPro" id="IPR000515">
    <property type="entry name" value="MetI-like"/>
</dbReference>
<keyword evidence="2" id="KW-0813">Transport</keyword>
<dbReference type="RefSeq" id="WP_103082629.1">
    <property type="nucleotide sequence ID" value="NZ_CP021850.1"/>
</dbReference>
<dbReference type="Proteomes" id="UP000236151">
    <property type="component" value="Unassembled WGS sequence"/>
</dbReference>
<evidence type="ECO:0000256" key="7">
    <source>
        <dbReference type="SAM" id="Phobius"/>
    </source>
</evidence>
<keyword evidence="6 7" id="KW-0472">Membrane</keyword>
<keyword evidence="5 7" id="KW-1133">Transmembrane helix</keyword>